<name>A0AC34QS05_9BILA</name>
<evidence type="ECO:0000313" key="2">
    <source>
        <dbReference type="WBParaSite" id="JU765_v2.g18748.t1"/>
    </source>
</evidence>
<dbReference type="WBParaSite" id="JU765_v2.g18748.t1">
    <property type="protein sequence ID" value="JU765_v2.g18748.t1"/>
    <property type="gene ID" value="JU765_v2.g18748"/>
</dbReference>
<protein>
    <submittedName>
        <fullName evidence="2">BED-type domain-containing protein</fullName>
    </submittedName>
</protein>
<accession>A0AC34QS05</accession>
<dbReference type="Proteomes" id="UP000887576">
    <property type="component" value="Unplaced"/>
</dbReference>
<organism evidence="1 2">
    <name type="scientific">Panagrolaimus sp. JU765</name>
    <dbReference type="NCBI Taxonomy" id="591449"/>
    <lineage>
        <taxon>Eukaryota</taxon>
        <taxon>Metazoa</taxon>
        <taxon>Ecdysozoa</taxon>
        <taxon>Nematoda</taxon>
        <taxon>Chromadorea</taxon>
        <taxon>Rhabditida</taxon>
        <taxon>Tylenchina</taxon>
        <taxon>Panagrolaimomorpha</taxon>
        <taxon>Panagrolaimoidea</taxon>
        <taxon>Panagrolaimidae</taxon>
        <taxon>Panagrolaimus</taxon>
    </lineage>
</organism>
<proteinExistence type="predicted"/>
<sequence length="384" mass="44352">MDETSQDDIFGITDQGYYCTEDSSGRKRRRRIDEWEKLIENGTYILKPFPKDNNIIHVVESISGTVIGCKCRNCSAYFLGSRPGGNFYKHIRECAMNIEISPNLQDEQKLKFENVLQKFMITNMIPNYLFETETFNELCQTLLNIGFESRNNKHYTAPPKFNELMPQLTTDFNGLPIFNSSTVSPAILEPTFETLKQEPSFDYQSSEISETTSFENPCLLFTTQKNPSSTQNVETPVDYKLEGDILTIDDLEYFDARKKQESFFCRNCLGFGKMTEAKMKSIMKLDSPHCFECRQHHPKTTNIAEFDLNECQISNDSIFYNDLEFIDPHHKQQIYYCVHCLPSSKVTKIMKKISIKVTSEHCQDCHDMRRNDPVSGSTSQQKGI</sequence>
<reference evidence="2" key="1">
    <citation type="submission" date="2022-11" db="UniProtKB">
        <authorList>
            <consortium name="WormBaseParasite"/>
        </authorList>
    </citation>
    <scope>IDENTIFICATION</scope>
</reference>
<evidence type="ECO:0000313" key="1">
    <source>
        <dbReference type="Proteomes" id="UP000887576"/>
    </source>
</evidence>